<reference evidence="10 11" key="1">
    <citation type="submission" date="2024-02" db="EMBL/GenBank/DDBJ databases">
        <authorList>
            <person name="Saticioglu I.B."/>
        </authorList>
    </citation>
    <scope>NUCLEOTIDE SEQUENCE [LARGE SCALE GENOMIC DNA]</scope>
    <source>
        <strain evidence="10 11">Mu-80</strain>
    </source>
</reference>
<dbReference type="CDD" id="cd06582">
    <property type="entry name" value="TM_PBP1_LivH_like"/>
    <property type="match status" value="1"/>
</dbReference>
<evidence type="ECO:0000256" key="8">
    <source>
        <dbReference type="ARBA" id="ARBA00037998"/>
    </source>
</evidence>
<comment type="similarity">
    <text evidence="8">Belongs to the binding-protein-dependent transport system permease family. LivHM subfamily.</text>
</comment>
<dbReference type="Pfam" id="PF02653">
    <property type="entry name" value="BPD_transp_2"/>
    <property type="match status" value="1"/>
</dbReference>
<evidence type="ECO:0000256" key="6">
    <source>
        <dbReference type="ARBA" id="ARBA00022989"/>
    </source>
</evidence>
<dbReference type="PANTHER" id="PTHR11795">
    <property type="entry name" value="BRANCHED-CHAIN AMINO ACID TRANSPORT SYSTEM PERMEASE PROTEIN LIVH"/>
    <property type="match status" value="1"/>
</dbReference>
<evidence type="ECO:0000256" key="4">
    <source>
        <dbReference type="ARBA" id="ARBA00022692"/>
    </source>
</evidence>
<keyword evidence="7 9" id="KW-0472">Membrane</keyword>
<keyword evidence="4 9" id="KW-0812">Transmembrane</keyword>
<feature type="transmembrane region" description="Helical" evidence="9">
    <location>
        <begin position="266"/>
        <end position="284"/>
    </location>
</feature>
<evidence type="ECO:0000256" key="1">
    <source>
        <dbReference type="ARBA" id="ARBA00004651"/>
    </source>
</evidence>
<comment type="caution">
    <text evidence="10">The sequence shown here is derived from an EMBL/GenBank/DDBJ whole genome shotgun (WGS) entry which is preliminary data.</text>
</comment>
<dbReference type="InterPro" id="IPR052157">
    <property type="entry name" value="BCAA_transport_permease"/>
</dbReference>
<feature type="transmembrane region" description="Helical" evidence="9">
    <location>
        <begin position="188"/>
        <end position="209"/>
    </location>
</feature>
<evidence type="ECO:0000313" key="10">
    <source>
        <dbReference type="EMBL" id="MEJ1087179.1"/>
    </source>
</evidence>
<proteinExistence type="inferred from homology"/>
<evidence type="ECO:0000256" key="2">
    <source>
        <dbReference type="ARBA" id="ARBA00022448"/>
    </source>
</evidence>
<name>A0ABU8L774_9MICO</name>
<dbReference type="Proteomes" id="UP001371224">
    <property type="component" value="Unassembled WGS sequence"/>
</dbReference>
<dbReference type="InterPro" id="IPR001851">
    <property type="entry name" value="ABC_transp_permease"/>
</dbReference>
<feature type="transmembrane region" description="Helical" evidence="9">
    <location>
        <begin position="229"/>
        <end position="254"/>
    </location>
</feature>
<evidence type="ECO:0000256" key="9">
    <source>
        <dbReference type="SAM" id="Phobius"/>
    </source>
</evidence>
<dbReference type="RefSeq" id="WP_337330859.1">
    <property type="nucleotide sequence ID" value="NZ_JBBDGM010000002.1"/>
</dbReference>
<comment type="subcellular location">
    <subcellularLocation>
        <location evidence="1">Cell membrane</location>
        <topology evidence="1">Multi-pass membrane protein</topology>
    </subcellularLocation>
</comment>
<organism evidence="10 11">
    <name type="scientific">Microbacterium bandirmense</name>
    <dbReference type="NCBI Taxonomy" id="3122050"/>
    <lineage>
        <taxon>Bacteria</taxon>
        <taxon>Bacillati</taxon>
        <taxon>Actinomycetota</taxon>
        <taxon>Actinomycetes</taxon>
        <taxon>Micrococcales</taxon>
        <taxon>Microbacteriaceae</taxon>
        <taxon>Microbacterium</taxon>
    </lineage>
</organism>
<protein>
    <submittedName>
        <fullName evidence="10">Branched-chain amino acid ABC transporter permease</fullName>
    </submittedName>
</protein>
<keyword evidence="3" id="KW-1003">Cell membrane</keyword>
<dbReference type="PANTHER" id="PTHR11795:SF445">
    <property type="entry name" value="AMINO ACID ABC TRANSPORTER PERMEASE PROTEIN"/>
    <property type="match status" value="1"/>
</dbReference>
<evidence type="ECO:0000256" key="3">
    <source>
        <dbReference type="ARBA" id="ARBA00022475"/>
    </source>
</evidence>
<gene>
    <name evidence="10" type="ORF">WDU99_02475</name>
</gene>
<evidence type="ECO:0000256" key="7">
    <source>
        <dbReference type="ARBA" id="ARBA00023136"/>
    </source>
</evidence>
<accession>A0ABU8L774</accession>
<keyword evidence="6 9" id="KW-1133">Transmembrane helix</keyword>
<evidence type="ECO:0000256" key="5">
    <source>
        <dbReference type="ARBA" id="ARBA00022970"/>
    </source>
</evidence>
<dbReference type="EMBL" id="JBBDGM010000002">
    <property type="protein sequence ID" value="MEJ1087179.1"/>
    <property type="molecule type" value="Genomic_DNA"/>
</dbReference>
<keyword evidence="2" id="KW-0813">Transport</keyword>
<feature type="transmembrane region" description="Helical" evidence="9">
    <location>
        <begin position="91"/>
        <end position="112"/>
    </location>
</feature>
<keyword evidence="11" id="KW-1185">Reference proteome</keyword>
<feature type="transmembrane region" description="Helical" evidence="9">
    <location>
        <begin position="132"/>
        <end position="159"/>
    </location>
</feature>
<feature type="transmembrane region" description="Helical" evidence="9">
    <location>
        <begin position="56"/>
        <end position="79"/>
    </location>
</feature>
<feature type="transmembrane region" description="Helical" evidence="9">
    <location>
        <begin position="6"/>
        <end position="28"/>
    </location>
</feature>
<evidence type="ECO:0000313" key="11">
    <source>
        <dbReference type="Proteomes" id="UP001371224"/>
    </source>
</evidence>
<keyword evidence="5" id="KW-0029">Amino-acid transport</keyword>
<sequence length="292" mass="30388">MQQLLNGLFLGSIYALFAIGFTLVFGILDRLNLAHPAAFAASAFFGIWLSESFDMPIALVLVLVFAFGAILGLLIERIAFRPLKERPDAHFAGLISSIAVGGMLIALLQAVFGPNTRRFPVGTVPDDAIEFGAGVTASVLQIVIVAVSLGLMIGLTILVGRSSLGRSMRAVAENPGAARVLGVNVDRVTATTFAISTALGAVAGVLFALSVNSAQLGMGSAIELKGLAVIIVGGMGSLPGALVGGLLLGIAEVFAIQYVGSSWRDLIAFALLFLILLVRPQGLFGKRKVREV</sequence>